<feature type="transmembrane region" description="Helical" evidence="1">
    <location>
        <begin position="358"/>
        <end position="378"/>
    </location>
</feature>
<keyword evidence="1" id="KW-0472">Membrane</keyword>
<sequence length="766" mass="88764">MHSEISEKSIGQFERKSFFLVLVLSGVGYVLVNAFFESPLLKQLSLPLLFSPFIYLILQYRKIKSDFWIKICLTWASFFILAKISYKIVGIIQSPSPYFLPVYFIVISILAIFLNSGKLFENLLKRRGNILALLLVIISLGLALWVFFHDYLPPSRFIDDSLNSAVDAPPFYYTGWYQTQTFYQGRISGWNDNFYGGYPTTLEVGRFGHGVTLFFLSLILSHFLSFPVIYKIHLLILYLLPIPALFLLTKEIFGKLEAGIASVLAFYILTAWVFNYKLMVSLNSILGWNALLFSFYFAYKYMRTSGKLYFGFMVLLASLSLVSHPISMILTLLTIPLILLFGPGGVERSFKRTTIRLLSFFLLVGFLVLPRYLGLIIYNDFLQGEQLRLAGSLLNLPYSLYSNFLFTLRGFGYLTNIFYFSLPIALLAFFVCKRKKRELSIWYILLVTFIVAQVIYPIIRVYFDLFDRAYLFLYLISVIPTSFGIRTLLANSKGMFTLVVATFLLFLSSHLMFPCVFPFLPHDELVEINSVGTFFDSYHQKDAVPSEQGRLMIEASTSQHDFKTRGGHVVPYLQLATNRELLSCVGVSPWAWHKYRYRCMKDGIFFGKDIAEWNIGEVEQIFRNYAVEYLVVYSEAARCFFKRYPERFTHIKDFKVEETTLSIFEFKDCEIDRTRIIGSGEASLISNTPHKKIIKVENADEGSRIILKYNYFPHWKAKIGEKKIKIDNWEGIMSVKPEKKGDYQITFYFPRFWEVDYGKLLNLIHL</sequence>
<feature type="transmembrane region" description="Helical" evidence="1">
    <location>
        <begin position="496"/>
        <end position="520"/>
    </location>
</feature>
<feature type="transmembrane region" description="Helical" evidence="1">
    <location>
        <begin position="67"/>
        <end position="86"/>
    </location>
</feature>
<feature type="transmembrane region" description="Helical" evidence="1">
    <location>
        <begin position="98"/>
        <end position="116"/>
    </location>
</feature>
<comment type="caution">
    <text evidence="2">The sequence shown here is derived from an EMBL/GenBank/DDBJ whole genome shotgun (WGS) entry which is preliminary data.</text>
</comment>
<keyword evidence="1" id="KW-1133">Transmembrane helix</keyword>
<dbReference type="Proteomes" id="UP000316360">
    <property type="component" value="Unassembled WGS sequence"/>
</dbReference>
<feature type="transmembrane region" description="Helical" evidence="1">
    <location>
        <begin position="280"/>
        <end position="299"/>
    </location>
</feature>
<feature type="transmembrane region" description="Helical" evidence="1">
    <location>
        <begin position="471"/>
        <end position="489"/>
    </location>
</feature>
<proteinExistence type="predicted"/>
<feature type="transmembrane region" description="Helical" evidence="1">
    <location>
        <begin position="213"/>
        <end position="240"/>
    </location>
</feature>
<name>A0A523RQ52_UNCAE</name>
<protein>
    <submittedName>
        <fullName evidence="2">Uncharacterized protein</fullName>
    </submittedName>
</protein>
<reference evidence="2 3" key="1">
    <citation type="submission" date="2019-03" db="EMBL/GenBank/DDBJ databases">
        <title>Metabolic potential of uncultured bacteria and archaea associated with petroleum seepage in deep-sea sediments.</title>
        <authorList>
            <person name="Dong X."/>
            <person name="Hubert C."/>
        </authorList>
    </citation>
    <scope>NUCLEOTIDE SEQUENCE [LARGE SCALE GENOMIC DNA]</scope>
    <source>
        <strain evidence="2">E44_bin7</strain>
    </source>
</reference>
<evidence type="ECO:0000256" key="1">
    <source>
        <dbReference type="SAM" id="Phobius"/>
    </source>
</evidence>
<evidence type="ECO:0000313" key="3">
    <source>
        <dbReference type="Proteomes" id="UP000316360"/>
    </source>
</evidence>
<keyword evidence="1" id="KW-0812">Transmembrane</keyword>
<accession>A0A523RQ52</accession>
<feature type="transmembrane region" description="Helical" evidence="1">
    <location>
        <begin position="128"/>
        <end position="148"/>
    </location>
</feature>
<evidence type="ECO:0000313" key="2">
    <source>
        <dbReference type="EMBL" id="TET07910.1"/>
    </source>
</evidence>
<feature type="transmembrane region" description="Helical" evidence="1">
    <location>
        <begin position="42"/>
        <end position="60"/>
    </location>
</feature>
<dbReference type="EMBL" id="SOKJ01000394">
    <property type="protein sequence ID" value="TET07910.1"/>
    <property type="molecule type" value="Genomic_DNA"/>
</dbReference>
<feature type="transmembrane region" description="Helical" evidence="1">
    <location>
        <begin position="252"/>
        <end position="274"/>
    </location>
</feature>
<feature type="transmembrane region" description="Helical" evidence="1">
    <location>
        <begin position="439"/>
        <end position="459"/>
    </location>
</feature>
<feature type="transmembrane region" description="Helical" evidence="1">
    <location>
        <begin position="18"/>
        <end position="36"/>
    </location>
</feature>
<feature type="transmembrane region" description="Helical" evidence="1">
    <location>
        <begin position="411"/>
        <end position="432"/>
    </location>
</feature>
<dbReference type="AlphaFoldDB" id="A0A523RQ52"/>
<organism evidence="2 3">
    <name type="scientific">Aerophobetes bacterium</name>
    <dbReference type="NCBI Taxonomy" id="2030807"/>
    <lineage>
        <taxon>Bacteria</taxon>
        <taxon>Candidatus Aerophobota</taxon>
    </lineage>
</organism>
<feature type="transmembrane region" description="Helical" evidence="1">
    <location>
        <begin position="328"/>
        <end position="346"/>
    </location>
</feature>
<gene>
    <name evidence="2" type="ORF">E3J84_06860</name>
</gene>